<evidence type="ECO:0000313" key="2">
    <source>
        <dbReference type="Proteomes" id="UP001732700"/>
    </source>
</evidence>
<reference evidence="1" key="1">
    <citation type="submission" date="2021-05" db="EMBL/GenBank/DDBJ databases">
        <authorList>
            <person name="Scholz U."/>
            <person name="Mascher M."/>
            <person name="Fiebig A."/>
        </authorList>
    </citation>
    <scope>NUCLEOTIDE SEQUENCE [LARGE SCALE GENOMIC DNA]</scope>
</reference>
<dbReference type="Proteomes" id="UP001732700">
    <property type="component" value="Chromosome 1D"/>
</dbReference>
<sequence length="472" mass="52229">MAKENASGKKKNQPFTESDSSSTCRTTPSAFYCRRPDFQSKSSSLQIIYSRRSKPKCLDQLSPPLLPASTISTLPVPINPRLSNQTVRRSSAMAAQKRPAAVLDAGHATATQASATACKRSRTGMASTDDYDDVACLGKGAFGFVIKSRHRATGKIVAVKVLSCWNHTAVAELMREARFLEACSGNPYVVGYEGLVRNPITGQLCLAMEYVPAPSLHTFLWERRHEPPLPESKVRAFMWKLLTGAKMMHDRHVVHRDFKPANILVGQDGEFVKICDLGLAITMSDSPPYSQAGTLPYLAPEMLLHKPNYDALVDTWSLGCVMAEMITGKALFYDAEDGRGHEFNDTSHIVQLWSIFRVLGMPDDKTWPEFMTLPLTTEALQLLPAGHKHNRLRDIFPEEKLSKEGFEVLQGLLTCNPDKRLTAAKALKHPWFAAAPRPSGAAASAKVEVLPVQRKKMPRFMVALEVVKAQRV</sequence>
<proteinExistence type="predicted"/>
<protein>
    <submittedName>
        <fullName evidence="1">Uncharacterized protein</fullName>
    </submittedName>
</protein>
<name>A0ACD5TVQ9_AVESA</name>
<dbReference type="EnsemblPlants" id="AVESA.00010b.r2.1DG0133090.1">
    <property type="protein sequence ID" value="AVESA.00010b.r2.1DG0133090.1.CDS.1"/>
    <property type="gene ID" value="AVESA.00010b.r2.1DG0133090"/>
</dbReference>
<evidence type="ECO:0000313" key="1">
    <source>
        <dbReference type="EnsemblPlants" id="AVESA.00010b.r2.1DG0133090.1.CDS.1"/>
    </source>
</evidence>
<organism evidence="1 2">
    <name type="scientific">Avena sativa</name>
    <name type="common">Oat</name>
    <dbReference type="NCBI Taxonomy" id="4498"/>
    <lineage>
        <taxon>Eukaryota</taxon>
        <taxon>Viridiplantae</taxon>
        <taxon>Streptophyta</taxon>
        <taxon>Embryophyta</taxon>
        <taxon>Tracheophyta</taxon>
        <taxon>Spermatophyta</taxon>
        <taxon>Magnoliopsida</taxon>
        <taxon>Liliopsida</taxon>
        <taxon>Poales</taxon>
        <taxon>Poaceae</taxon>
        <taxon>BOP clade</taxon>
        <taxon>Pooideae</taxon>
        <taxon>Poodae</taxon>
        <taxon>Poeae</taxon>
        <taxon>Poeae Chloroplast Group 1 (Aveneae type)</taxon>
        <taxon>Aveninae</taxon>
        <taxon>Avena</taxon>
    </lineage>
</organism>
<accession>A0ACD5TVQ9</accession>
<reference evidence="1" key="2">
    <citation type="submission" date="2025-09" db="UniProtKB">
        <authorList>
            <consortium name="EnsemblPlants"/>
        </authorList>
    </citation>
    <scope>IDENTIFICATION</scope>
</reference>
<keyword evidence="2" id="KW-1185">Reference proteome</keyword>